<evidence type="ECO:0000256" key="2">
    <source>
        <dbReference type="SAM" id="MobiDB-lite"/>
    </source>
</evidence>
<evidence type="ECO:0000313" key="4">
    <source>
        <dbReference type="EMBL" id="TWB15603.1"/>
    </source>
</evidence>
<feature type="domain" description="Peptidase S49" evidence="3">
    <location>
        <begin position="154"/>
        <end position="295"/>
    </location>
</feature>
<feature type="region of interest" description="Disordered" evidence="2">
    <location>
        <begin position="318"/>
        <end position="345"/>
    </location>
</feature>
<dbReference type="Pfam" id="PF01343">
    <property type="entry name" value="Peptidase_S49"/>
    <property type="match status" value="1"/>
</dbReference>
<gene>
    <name evidence="4" type="ORF">FBZ88_12956</name>
</gene>
<evidence type="ECO:0000256" key="1">
    <source>
        <dbReference type="ARBA" id="ARBA00008683"/>
    </source>
</evidence>
<dbReference type="InterPro" id="IPR033855">
    <property type="entry name" value="Protein_C"/>
</dbReference>
<dbReference type="PANTHER" id="PTHR42987">
    <property type="entry name" value="PEPTIDASE S49"/>
    <property type="match status" value="1"/>
</dbReference>
<accession>A0A560F1V3</accession>
<dbReference type="Proteomes" id="UP000316545">
    <property type="component" value="Unassembled WGS sequence"/>
</dbReference>
<dbReference type="SUPFAM" id="SSF52096">
    <property type="entry name" value="ClpP/crotonase"/>
    <property type="match status" value="1"/>
</dbReference>
<protein>
    <submittedName>
        <fullName evidence="4">Protein C</fullName>
    </submittedName>
</protein>
<sequence>MTAYPRITDLVFGRPLVMEPAALDAKLSTMGPRLLRGERLVWDDDGDAGEAVPRLAAYASLVEADVVPVAGGAAEFALTDEGVAIVPITGSLTNRFDYMDAVCGFTSYDAIGAICDALAADTRVKAVLFDGDTPGGLYTGSMDAGRKVIALSGIKTVWACANGMMTSGGLMVMGGARRVLAIQGGLVGSIGCVKIHLDQTAADQKAGFKYTAFKAGEHKTDGWSHEAMAEDVARGFMAEVESIRQAFAGLVGQQGHITTAQALATEAQTYLDYDAKAVGLVNDVQSFQETLAEITDVAAGRRAVGVVTAKVTNTASMKGNTTMAGTPQPAAPNPAPAPRVDGGPDDDSDLCPHCGQPMPDGDKAKAQAAAHAAAVTTAASNATSAAVEVMELCTLAGQASKAAGYVRTATPLSVIRAELAAAQVQAGNQPINTAPPTGPTPAKVESADDIYQRRAAQAAGRNRE</sequence>
<dbReference type="Gene3D" id="3.90.226.10">
    <property type="entry name" value="2-enoyl-CoA Hydratase, Chain A, domain 1"/>
    <property type="match status" value="1"/>
</dbReference>
<feature type="region of interest" description="Disordered" evidence="2">
    <location>
        <begin position="427"/>
        <end position="464"/>
    </location>
</feature>
<name>A0A560F1V3_9PROT</name>
<dbReference type="CDD" id="cd07022">
    <property type="entry name" value="S49_Sppa_36K_type"/>
    <property type="match status" value="1"/>
</dbReference>
<dbReference type="GO" id="GO:0008233">
    <property type="term" value="F:peptidase activity"/>
    <property type="evidence" value="ECO:0007669"/>
    <property type="project" value="InterPro"/>
</dbReference>
<evidence type="ECO:0000259" key="3">
    <source>
        <dbReference type="Pfam" id="PF01343"/>
    </source>
</evidence>
<comment type="caution">
    <text evidence="4">The sequence shown here is derived from an EMBL/GenBank/DDBJ whole genome shotgun (WGS) entry which is preliminary data.</text>
</comment>
<dbReference type="RefSeq" id="WP_145620201.1">
    <property type="nucleotide sequence ID" value="NZ_VITO01000029.1"/>
</dbReference>
<evidence type="ECO:0000313" key="5">
    <source>
        <dbReference type="Proteomes" id="UP000316545"/>
    </source>
</evidence>
<feature type="compositionally biased region" description="Low complexity" evidence="2">
    <location>
        <begin position="453"/>
        <end position="464"/>
    </location>
</feature>
<comment type="similarity">
    <text evidence="1">Belongs to the peptidase S49 family.</text>
</comment>
<dbReference type="GO" id="GO:0006508">
    <property type="term" value="P:proteolysis"/>
    <property type="evidence" value="ECO:0007669"/>
    <property type="project" value="InterPro"/>
</dbReference>
<keyword evidence="5" id="KW-1185">Reference proteome</keyword>
<reference evidence="4 5" key="1">
    <citation type="submission" date="2019-06" db="EMBL/GenBank/DDBJ databases">
        <title>Genomic Encyclopedia of Type Strains, Phase IV (KMG-V): Genome sequencing to study the core and pangenomes of soil and plant-associated prokaryotes.</title>
        <authorList>
            <person name="Whitman W."/>
        </authorList>
    </citation>
    <scope>NUCLEOTIDE SEQUENCE [LARGE SCALE GENOMIC DNA]</scope>
    <source>
        <strain evidence="4 5">BR 11865</strain>
    </source>
</reference>
<proteinExistence type="inferred from homology"/>
<dbReference type="InterPro" id="IPR002142">
    <property type="entry name" value="Peptidase_S49"/>
</dbReference>
<dbReference type="EMBL" id="VITO01000029">
    <property type="protein sequence ID" value="TWB15603.1"/>
    <property type="molecule type" value="Genomic_DNA"/>
</dbReference>
<dbReference type="InterPro" id="IPR029045">
    <property type="entry name" value="ClpP/crotonase-like_dom_sf"/>
</dbReference>
<organism evidence="4 5">
    <name type="scientific">Nitrospirillum amazonense</name>
    <dbReference type="NCBI Taxonomy" id="28077"/>
    <lineage>
        <taxon>Bacteria</taxon>
        <taxon>Pseudomonadati</taxon>
        <taxon>Pseudomonadota</taxon>
        <taxon>Alphaproteobacteria</taxon>
        <taxon>Rhodospirillales</taxon>
        <taxon>Azospirillaceae</taxon>
        <taxon>Nitrospirillum</taxon>
    </lineage>
</organism>
<dbReference type="PANTHER" id="PTHR42987:SF4">
    <property type="entry name" value="PROTEASE SOHB-RELATED"/>
    <property type="match status" value="1"/>
</dbReference>
<dbReference type="AlphaFoldDB" id="A0A560F1V3"/>